<accession>A0ABW0S493</accession>
<evidence type="ECO:0000313" key="4">
    <source>
        <dbReference type="Proteomes" id="UP001596086"/>
    </source>
</evidence>
<feature type="domain" description="FecR protein" evidence="2">
    <location>
        <begin position="44"/>
        <end position="145"/>
    </location>
</feature>
<dbReference type="Proteomes" id="UP001596086">
    <property type="component" value="Unassembled WGS sequence"/>
</dbReference>
<dbReference type="PANTHER" id="PTHR38731:SF3">
    <property type="entry name" value="BLL6125 PROTEIN"/>
    <property type="match status" value="1"/>
</dbReference>
<sequence length="465" mass="48337">MALTCVFHAAQAADAGKIIFVAGKASVGGQPALDGAPVREGQMLSTGADGFLYIKTVDSGLFILRPNTQARIAAYQVDEKNPAKTQVKFELLSGVARSKSGNAVKQARQNFRFNTPVAAIGVRGTDFTVFTDNDTSRVAVISGAIVMSGFGGACMPGGAGPCDGDASRELSASQRGLLLQVQRGQVTPQLLQGSPLSPDQVSPPRADEPLARAAGAGGGASAAGLPNLDAQKTVDLVKVVDPAPPSPPPVKDVPPVPVPPPAQPAPPVVVVPPAPPVTPVPPIEAAIVLPARDIVWGRWQVVAGRPPDFNLPQAMDQSELIKTNGNYALLRSRGTDDFVMPNNGSIGFQLKGGEAFIYTDYTPTYRIETPASLTNGMLTVDFGKQSFETSIGITSGAESFKLSGSGTVGADGQLNGSMGSSQINVLNLNGLLSRQNGGSAAYIFTSRLDEKRSANGVTYWQQTPH</sequence>
<keyword evidence="4" id="KW-1185">Reference proteome</keyword>
<feature type="compositionally biased region" description="Polar residues" evidence="1">
    <location>
        <begin position="189"/>
        <end position="200"/>
    </location>
</feature>
<dbReference type="RefSeq" id="WP_379775221.1">
    <property type="nucleotide sequence ID" value="NZ_JBHSMZ010000018.1"/>
</dbReference>
<evidence type="ECO:0000256" key="1">
    <source>
        <dbReference type="SAM" id="MobiDB-lite"/>
    </source>
</evidence>
<evidence type="ECO:0000259" key="2">
    <source>
        <dbReference type="Pfam" id="PF04773"/>
    </source>
</evidence>
<reference evidence="4" key="1">
    <citation type="journal article" date="2019" name="Int. J. Syst. Evol. Microbiol.">
        <title>The Global Catalogue of Microorganisms (GCM) 10K type strain sequencing project: providing services to taxonomists for standard genome sequencing and annotation.</title>
        <authorList>
            <consortium name="The Broad Institute Genomics Platform"/>
            <consortium name="The Broad Institute Genome Sequencing Center for Infectious Disease"/>
            <person name="Wu L."/>
            <person name="Ma J."/>
        </authorList>
    </citation>
    <scope>NUCLEOTIDE SEQUENCE [LARGE SCALE GENOMIC DNA]</scope>
    <source>
        <strain evidence="4">CGMCC 4.5798</strain>
    </source>
</reference>
<comment type="caution">
    <text evidence="3">The sequence shown here is derived from an EMBL/GenBank/DDBJ whole genome shotgun (WGS) entry which is preliminary data.</text>
</comment>
<dbReference type="InterPro" id="IPR006860">
    <property type="entry name" value="FecR"/>
</dbReference>
<gene>
    <name evidence="3" type="ORF">ACFPO9_22520</name>
</gene>
<evidence type="ECO:0000313" key="3">
    <source>
        <dbReference type="EMBL" id="MFC5551304.1"/>
    </source>
</evidence>
<protein>
    <submittedName>
        <fullName evidence="3">FecR domain-containing protein</fullName>
    </submittedName>
</protein>
<dbReference type="Pfam" id="PF04773">
    <property type="entry name" value="FecR"/>
    <property type="match status" value="1"/>
</dbReference>
<dbReference type="Gene3D" id="2.60.120.1440">
    <property type="match status" value="1"/>
</dbReference>
<name>A0ABW0S493_9BURK</name>
<proteinExistence type="predicted"/>
<dbReference type="EMBL" id="JBHSMZ010000018">
    <property type="protein sequence ID" value="MFC5551304.1"/>
    <property type="molecule type" value="Genomic_DNA"/>
</dbReference>
<organism evidence="3 4">
    <name type="scientific">Massilia aerilata</name>
    <dbReference type="NCBI Taxonomy" id="453817"/>
    <lineage>
        <taxon>Bacteria</taxon>
        <taxon>Pseudomonadati</taxon>
        <taxon>Pseudomonadota</taxon>
        <taxon>Betaproteobacteria</taxon>
        <taxon>Burkholderiales</taxon>
        <taxon>Oxalobacteraceae</taxon>
        <taxon>Telluria group</taxon>
        <taxon>Massilia</taxon>
    </lineage>
</organism>
<feature type="region of interest" description="Disordered" evidence="1">
    <location>
        <begin position="189"/>
        <end position="227"/>
    </location>
</feature>
<dbReference type="PANTHER" id="PTHR38731">
    <property type="entry name" value="LIPL45-RELATED LIPOPROTEIN-RELATED"/>
    <property type="match status" value="1"/>
</dbReference>